<organism evidence="3 4">
    <name type="scientific">Candidatus Staskawiczbacteria bacterium RIFCSPHIGHO2_02_FULL_34_9</name>
    <dbReference type="NCBI Taxonomy" id="1802206"/>
    <lineage>
        <taxon>Bacteria</taxon>
        <taxon>Candidatus Staskawicziibacteriota</taxon>
    </lineage>
</organism>
<dbReference type="EMBL" id="MHOS01000021">
    <property type="protein sequence ID" value="OGZ68532.1"/>
    <property type="molecule type" value="Genomic_DNA"/>
</dbReference>
<accession>A0A1G2I150</accession>
<feature type="domain" description="SCP" evidence="2">
    <location>
        <begin position="91"/>
        <end position="197"/>
    </location>
</feature>
<dbReference type="PANTHER" id="PTHR31157">
    <property type="entry name" value="SCP DOMAIN-CONTAINING PROTEIN"/>
    <property type="match status" value="1"/>
</dbReference>
<dbReference type="PANTHER" id="PTHR31157:SF1">
    <property type="entry name" value="SCP DOMAIN-CONTAINING PROTEIN"/>
    <property type="match status" value="1"/>
</dbReference>
<dbReference type="InterPro" id="IPR014044">
    <property type="entry name" value="CAP_dom"/>
</dbReference>
<gene>
    <name evidence="3" type="ORF">A3D35_02200</name>
</gene>
<dbReference type="SUPFAM" id="SSF55797">
    <property type="entry name" value="PR-1-like"/>
    <property type="match status" value="1"/>
</dbReference>
<dbReference type="InterPro" id="IPR035940">
    <property type="entry name" value="CAP_sf"/>
</dbReference>
<evidence type="ECO:0000259" key="2">
    <source>
        <dbReference type="Pfam" id="PF00188"/>
    </source>
</evidence>
<dbReference type="CDD" id="cd05379">
    <property type="entry name" value="CAP_bacterial"/>
    <property type="match status" value="1"/>
</dbReference>
<protein>
    <recommendedName>
        <fullName evidence="2">SCP domain-containing protein</fullName>
    </recommendedName>
</protein>
<sequence>MKKYYLFVVTLLLVILASLALFYYRNSIFDFYDKTTESLSQISKTDLGSVVTQLKKEVFTPSPLNIGGQENEVEFTKEKIIAQTNVQRYNNGGLLPVVENSKLDAAALAKAQDMFSKQYFEHVSPLGVGPGDLVKSFGYDYIVVGENLILGNFGSEKEIVQAWMDSPGHRANILNDRVTEIGVAIIKGTYEGRTVWIGVQEFGLPISACQQTDSSLKNQIDTNKAKLDQLSTGLDNKRAEIDGTNPKSPKYNKLIDEYNEMVKEYNELVQTTKNLITQYNNEINVFNQCVQGTSVIQ</sequence>
<feature type="coiled-coil region" evidence="1">
    <location>
        <begin position="251"/>
        <end position="282"/>
    </location>
</feature>
<proteinExistence type="predicted"/>
<dbReference type="Pfam" id="PF00188">
    <property type="entry name" value="CAP"/>
    <property type="match status" value="1"/>
</dbReference>
<comment type="caution">
    <text evidence="3">The sequence shown here is derived from an EMBL/GenBank/DDBJ whole genome shotgun (WGS) entry which is preliminary data.</text>
</comment>
<dbReference type="Gene3D" id="3.40.33.10">
    <property type="entry name" value="CAP"/>
    <property type="match status" value="1"/>
</dbReference>
<evidence type="ECO:0000313" key="4">
    <source>
        <dbReference type="Proteomes" id="UP000176421"/>
    </source>
</evidence>
<evidence type="ECO:0000313" key="3">
    <source>
        <dbReference type="EMBL" id="OGZ68532.1"/>
    </source>
</evidence>
<reference evidence="3 4" key="1">
    <citation type="journal article" date="2016" name="Nat. Commun.">
        <title>Thousands of microbial genomes shed light on interconnected biogeochemical processes in an aquifer system.</title>
        <authorList>
            <person name="Anantharaman K."/>
            <person name="Brown C.T."/>
            <person name="Hug L.A."/>
            <person name="Sharon I."/>
            <person name="Castelle C.J."/>
            <person name="Probst A.J."/>
            <person name="Thomas B.C."/>
            <person name="Singh A."/>
            <person name="Wilkins M.J."/>
            <person name="Karaoz U."/>
            <person name="Brodie E.L."/>
            <person name="Williams K.H."/>
            <person name="Hubbard S.S."/>
            <person name="Banfield J.F."/>
        </authorList>
    </citation>
    <scope>NUCLEOTIDE SEQUENCE [LARGE SCALE GENOMIC DNA]</scope>
</reference>
<name>A0A1G2I150_9BACT</name>
<dbReference type="Proteomes" id="UP000176421">
    <property type="component" value="Unassembled WGS sequence"/>
</dbReference>
<evidence type="ECO:0000256" key="1">
    <source>
        <dbReference type="SAM" id="Coils"/>
    </source>
</evidence>
<dbReference type="AlphaFoldDB" id="A0A1G2I150"/>
<keyword evidence="1" id="KW-0175">Coiled coil</keyword>
<dbReference type="STRING" id="1802206.A3D35_02200"/>